<dbReference type="OrthoDB" id="9804993at2"/>
<dbReference type="InterPro" id="IPR010662">
    <property type="entry name" value="RBBP9/YdeN"/>
</dbReference>
<sequence>MRRSFVILHGLGGSGTAHWQTWLYKQLVNKGETVYYPSFPEKQHPNKEKWLQILKALMDEIPKDEEIIVVTHSLGCILWFHYAVLTNRKVSRVILVAPPSPYSKVEEIQSFYPVPDNLSDVCLVAKKTQLIVSTNDPYCPIEDAKKYLDCGAISTVLKNKGHINIESGFGPWQWILDQCLNDPVAQ</sequence>
<organism evidence="1 2">
    <name type="scientific">Terrilactibacillus tamarindi</name>
    <dbReference type="NCBI Taxonomy" id="2599694"/>
    <lineage>
        <taxon>Bacteria</taxon>
        <taxon>Bacillati</taxon>
        <taxon>Bacillota</taxon>
        <taxon>Bacilli</taxon>
        <taxon>Bacillales</taxon>
        <taxon>Bacillaceae</taxon>
        <taxon>Terrilactibacillus</taxon>
    </lineage>
</organism>
<dbReference type="Proteomes" id="UP000440978">
    <property type="component" value="Unassembled WGS sequence"/>
</dbReference>
<dbReference type="Pfam" id="PF06821">
    <property type="entry name" value="Ser_hydrolase"/>
    <property type="match status" value="1"/>
</dbReference>
<dbReference type="PANTHER" id="PTHR15394:SF3">
    <property type="entry name" value="SERINE HYDROLASE RBBP9"/>
    <property type="match status" value="1"/>
</dbReference>
<proteinExistence type="predicted"/>
<protein>
    <submittedName>
        <fullName evidence="1">Serine hydrolase family protein</fullName>
    </submittedName>
</protein>
<comment type="caution">
    <text evidence="1">The sequence shown here is derived from an EMBL/GenBank/DDBJ whole genome shotgun (WGS) entry which is preliminary data.</text>
</comment>
<dbReference type="SUPFAM" id="SSF53474">
    <property type="entry name" value="alpha/beta-Hydrolases"/>
    <property type="match status" value="1"/>
</dbReference>
<keyword evidence="1" id="KW-0378">Hydrolase</keyword>
<dbReference type="PANTHER" id="PTHR15394">
    <property type="entry name" value="SERINE HYDROLASE RBBP9"/>
    <property type="match status" value="1"/>
</dbReference>
<name>A0A6N8CSI9_9BACI</name>
<evidence type="ECO:0000313" key="1">
    <source>
        <dbReference type="EMBL" id="MTT31905.1"/>
    </source>
</evidence>
<dbReference type="Gene3D" id="3.40.50.1820">
    <property type="entry name" value="alpha/beta hydrolase"/>
    <property type="match status" value="1"/>
</dbReference>
<evidence type="ECO:0000313" key="2">
    <source>
        <dbReference type="Proteomes" id="UP000440978"/>
    </source>
</evidence>
<dbReference type="RefSeq" id="WP_155218400.1">
    <property type="nucleotide sequence ID" value="NZ_WNHB01000010.1"/>
</dbReference>
<gene>
    <name evidence="1" type="ORF">GMB86_07770</name>
</gene>
<dbReference type="InterPro" id="IPR029058">
    <property type="entry name" value="AB_hydrolase_fold"/>
</dbReference>
<keyword evidence="2" id="KW-1185">Reference proteome</keyword>
<dbReference type="AlphaFoldDB" id="A0A6N8CSI9"/>
<dbReference type="GO" id="GO:0016787">
    <property type="term" value="F:hydrolase activity"/>
    <property type="evidence" value="ECO:0007669"/>
    <property type="project" value="UniProtKB-KW"/>
</dbReference>
<dbReference type="EMBL" id="WNHB01000010">
    <property type="protein sequence ID" value="MTT31905.1"/>
    <property type="molecule type" value="Genomic_DNA"/>
</dbReference>
<reference evidence="1 2" key="1">
    <citation type="submission" date="2019-11" db="EMBL/GenBank/DDBJ databases">
        <title>Terrilactibacillus tamarindus sp. nov. BCM23-1 isolated from bark of Tamarindus indica.</title>
        <authorList>
            <person name="Kingkaew E."/>
            <person name="Tanasupawat S."/>
        </authorList>
    </citation>
    <scope>NUCLEOTIDE SEQUENCE [LARGE SCALE GENOMIC DNA]</scope>
    <source>
        <strain evidence="1 2">BCM23-1</strain>
    </source>
</reference>
<accession>A0A6N8CSI9</accession>